<organism evidence="2 3">
    <name type="scientific">Pseudomonas syringae CC1557</name>
    <dbReference type="NCBI Taxonomy" id="1357279"/>
    <lineage>
        <taxon>Bacteria</taxon>
        <taxon>Pseudomonadati</taxon>
        <taxon>Pseudomonadota</taxon>
        <taxon>Gammaproteobacteria</taxon>
        <taxon>Pseudomonadales</taxon>
        <taxon>Pseudomonadaceae</taxon>
        <taxon>Pseudomonas</taxon>
        <taxon>Pseudomonas syringae</taxon>
    </lineage>
</organism>
<keyword evidence="1" id="KW-1133">Transmembrane helix</keyword>
<evidence type="ECO:0000313" key="3">
    <source>
        <dbReference type="Proteomes" id="UP000019089"/>
    </source>
</evidence>
<dbReference type="STRING" id="1357279.N018_03860"/>
<dbReference type="eggNOG" id="ENOG502ZAMP">
    <property type="taxonomic scope" value="Bacteria"/>
</dbReference>
<keyword evidence="1" id="KW-0812">Transmembrane</keyword>
<keyword evidence="1" id="KW-0472">Membrane</keyword>
<sequence>MTASRLSVGPSCETGKLIAQIVGKDHTDQQQLLLVSAKGDRVYPSQPEKLDHTRYSSVLEVWDHIDGAHLHLQIATIEGEPIRLPLLSNPQVTPRQADAQFNQIVPVLPFVSLPGSKTVYDMGTPVLARAGYVYVFYQEKLWRELEVQVSETGSTYHDIDVARYRQQDGFLPGERKTSGAALEDIWLPAICNNRRVQDLQLCFSEVQLSAPRLERLEDDTALRAQRCKSPDLSCSKERFTDLYKGKPDGAAMLKAFSEFDAQDYAAQAALAQVKATRLNLEQSAFPVSLAAPQRARQPGYERLLDHPARYLCDLSGQFPVESFREAKYFLAQAARGTTVQGIKHLELTAMADTLLASLPVETDGETNDTNTLWEAQKNAVDVLSNARQRQVCGVLLDDGYFRLRHLRQRVDTCQQLFGLCARQAIRQPHHASALLVQQLVVPRSIRGQENPLHATMAKLHEPGRQAINQCTATIERAMVWRHMIGAQDALVDSLKQASTVQMLADHLSLDGFEYVAAMYELSRTLATVALVPSNLDPLAPGGDIVDAVTGIGLWDQAVSPGQKFLNGIASDEASPLHTMLWPECDLQIACAPYVTPAKGDKNLGDGRFRATELAGFENSPTPDPVAQVTLDAATLANLLESDSLQNFFLLNNGKATTAALVGIFENLQNAADGAAHAVDKASQAFASAKGNVQSANTKARSATDRLAQMQERLGANAHQININRQGRGVQQLRSMMPEHFGAAFLTHRNQVTPQHYVFGLEDLPGRESLPKTRYGEYMRADGSPFGDIAPPPPSSTRLPKGDNLVLVIPRGHKTAQVVGDMNRTLTNARETAGTVSDAELAHIRAKSGLSEAIEGLDSQKNKAAYRVLASTPFCLAVLMLEVWNVSSEISAWEQAVREKNKSRASGGVLSAGLDLLIAMEALAVKLSGTQSAVAFSRKTLLTVSEKQAKRWLGSFLGNVLTKELTARLILQFLSGVALTGLNIYDAWSAWLWADHAMYGYLLISSGGLAGTMGTGFGGATTLFKLNILSWIALLLVGAGIGLVVALSSTPMESWMANGPFGESNQSDNYLQDPLEAFYRLISLLAGIRITVSKNPFYEPQAKFDTRAEIPHAIRSTDTIIRLDSRLPGLIGTLESLSIKAECRLKRVTNVSSNQGIPYQTNRENTLKAELPKAQRLYPEALELFFSTPINTTLSHINDSHSFEWAVRAQFTLVRSGEKRYFPAPPIKDRTQFSDAWAKPDFNKVNQPFWADEMTHGTGPND</sequence>
<dbReference type="RefSeq" id="WP_025388877.1">
    <property type="nucleotide sequence ID" value="NZ_CP007014.1"/>
</dbReference>
<dbReference type="CDD" id="cd20705">
    <property type="entry name" value="MIX_I"/>
    <property type="match status" value="1"/>
</dbReference>
<reference evidence="2 3" key="1">
    <citation type="submission" date="2013-12" db="EMBL/GenBank/DDBJ databases">
        <title>Interactions Between Genome Architecture and Virulence Genes in Pseudomonas syringae, strain CC1557 as a model.</title>
        <authorList>
            <person name="Baltrus D."/>
            <person name="Hockett K."/>
            <person name="Karlsrud E."/>
            <person name="Dougherty K."/>
            <person name="Nishimura M."/>
        </authorList>
    </citation>
    <scope>NUCLEOTIDE SEQUENCE [LARGE SCALE GENOMIC DNA]</scope>
    <source>
        <strain evidence="2 3">CC1557</strain>
    </source>
</reference>
<dbReference type="AlphaFoldDB" id="W0MQC4"/>
<dbReference type="KEGG" id="psyr:N018_03860"/>
<feature type="transmembrane region" description="Helical" evidence="1">
    <location>
        <begin position="996"/>
        <end position="1015"/>
    </location>
</feature>
<proteinExistence type="predicted"/>
<accession>W0MQC4</accession>
<feature type="transmembrane region" description="Helical" evidence="1">
    <location>
        <begin position="964"/>
        <end position="984"/>
    </location>
</feature>
<gene>
    <name evidence="2" type="ORF">N018_03860</name>
</gene>
<evidence type="ECO:0008006" key="4">
    <source>
        <dbReference type="Google" id="ProtNLM"/>
    </source>
</evidence>
<evidence type="ECO:0000313" key="2">
    <source>
        <dbReference type="EMBL" id="AHG39420.1"/>
    </source>
</evidence>
<feature type="transmembrane region" description="Helical" evidence="1">
    <location>
        <begin position="1027"/>
        <end position="1046"/>
    </location>
</feature>
<dbReference type="Proteomes" id="UP000019089">
    <property type="component" value="Chromosome"/>
</dbReference>
<name>W0MQC4_PSESX</name>
<evidence type="ECO:0000256" key="1">
    <source>
        <dbReference type="SAM" id="Phobius"/>
    </source>
</evidence>
<protein>
    <recommendedName>
        <fullName evidence="4">Transposase</fullName>
    </recommendedName>
</protein>
<dbReference type="HOGENOM" id="CLU_006915_0_0_6"/>
<dbReference type="EMBL" id="CP007014">
    <property type="protein sequence ID" value="AHG39420.1"/>
    <property type="molecule type" value="Genomic_DNA"/>
</dbReference>